<evidence type="ECO:0000259" key="12">
    <source>
        <dbReference type="Pfam" id="PF08264"/>
    </source>
</evidence>
<dbReference type="Gene3D" id="1.10.730.10">
    <property type="entry name" value="Isoleucyl-tRNA Synthetase, Domain 1"/>
    <property type="match status" value="1"/>
</dbReference>
<dbReference type="InterPro" id="IPR025709">
    <property type="entry name" value="Leu_tRNA-synth_edit"/>
</dbReference>
<name>A0A839QSE1_9MICO</name>
<feature type="domain" description="Leucyl-tRNA synthetase editing" evidence="14">
    <location>
        <begin position="321"/>
        <end position="526"/>
    </location>
</feature>
<dbReference type="FunFam" id="3.40.50.620:FF:000087">
    <property type="entry name" value="Leucine--tRNA ligase"/>
    <property type="match status" value="1"/>
</dbReference>
<dbReference type="Proteomes" id="UP000568050">
    <property type="component" value="Unassembled WGS sequence"/>
</dbReference>
<feature type="binding site" evidence="9">
    <location>
        <position position="762"/>
    </location>
    <ligand>
        <name>ATP</name>
        <dbReference type="ChEBI" id="CHEBI:30616"/>
    </ligand>
</feature>
<dbReference type="SUPFAM" id="SSF52374">
    <property type="entry name" value="Nucleotidylyl transferase"/>
    <property type="match status" value="1"/>
</dbReference>
<evidence type="ECO:0000256" key="9">
    <source>
        <dbReference type="HAMAP-Rule" id="MF_00049"/>
    </source>
</evidence>
<dbReference type="NCBIfam" id="TIGR00396">
    <property type="entry name" value="leuS_bact"/>
    <property type="match status" value="1"/>
</dbReference>
<dbReference type="FunFam" id="3.40.50.620:FF:000060">
    <property type="entry name" value="Leucine--tRNA ligase"/>
    <property type="match status" value="1"/>
</dbReference>
<sequence>MTDAPHRYNADLAGSIEERWQAFWKDNGSFHAVDPEGEFAGDGSPLPEKSFIMDMFPYPSGKGLHVGHPLGYIATDVLARYERMKGKNVLYTMGYDAFGLPAEQYAIETGTHPRTTTDENVANMSRQLFRLGLSHDLRRALRTTDADFVKWTQWIFLQLFESWYDPTAENVDGVTGRARPISELKGAIQNREVDPWAMAERLGIELPQHWIERKPSPKHWIEGDSTPFDFLVQYTPEQMQELVDSFRLAYISDTPVNWCPGLGTVLANEEVTADGRSERGNYPVFKRRLRQWNMRITAYADRLVDDLDRVDWPESIKLMQRNWIGRSHGAQVRFRFADAPSALAGGEFDVFTTRADTLFGATFCALSPEHALMADPSALPDSWPDGTKDAWTGGAATPAEAVRAYQQRAASLTDDDRTDEDRPKTGVFTGLFAVNPMDGRKIPVFVADYVLIGYGTGAVMAVPAEDERDYAFASAYDLDIIRTVQVPDDFEEGRAYTGDGEKINSRSDELDLNGLGIDDAKQKALEYAIEKGFGRARTTYRLRDWLFSRQRYWGEPFPIVYAKDDPTTPIPLPMEHLPVPLPELDDFSPTALDPNDTDTEPQTPLSRNQDWVNVRLDLGDGEKDYIRETNTMPNWAGSSWYELRYTDPTNEDELTSRANEEYWMGPRSEGSVGGVDLYVGGVEHAVLHLLYARFWHKVLFDLGHLSSQEPFHRLFNQGYVQAYAYTDARGVYVPAEEVVEEADGTFTYNGERVSQEYGKMGKSLKNSVTPDDMYAQFGADTFRVYEMSMGPLDQSRPWETRAVVGAQRFLQRLWRLVIDEETGEVIAGDGEADAATLKALHTTIDAVTVEMDNMRFNTAISKMIELVNQLTKLMTAGTAVPRSVVEPLILMAAPLAPHIAEEMWHRLGHEEPLVRAPYPSADEAYLGADEITAVVQVKGKVRHRLQVPADITAEDLEARVMAEDRVKELLEGQELRKVIVRAPKLVNLVI</sequence>
<evidence type="ECO:0000256" key="2">
    <source>
        <dbReference type="ARBA" id="ARBA00022490"/>
    </source>
</evidence>
<dbReference type="InterPro" id="IPR015413">
    <property type="entry name" value="Methionyl/Leucyl_tRNA_Synth"/>
</dbReference>
<dbReference type="GO" id="GO:0006429">
    <property type="term" value="P:leucyl-tRNA aminoacylation"/>
    <property type="evidence" value="ECO:0007669"/>
    <property type="project" value="UniProtKB-UniRule"/>
</dbReference>
<evidence type="ECO:0000259" key="13">
    <source>
        <dbReference type="Pfam" id="PF09334"/>
    </source>
</evidence>
<keyword evidence="16" id="KW-1185">Reference proteome</keyword>
<dbReference type="GO" id="GO:0005829">
    <property type="term" value="C:cytosol"/>
    <property type="evidence" value="ECO:0007669"/>
    <property type="project" value="TreeGrafter"/>
</dbReference>
<organism evidence="15 16">
    <name type="scientific">Helcobacillus massiliensis</name>
    <dbReference type="NCBI Taxonomy" id="521392"/>
    <lineage>
        <taxon>Bacteria</taxon>
        <taxon>Bacillati</taxon>
        <taxon>Actinomycetota</taxon>
        <taxon>Actinomycetes</taxon>
        <taxon>Micrococcales</taxon>
        <taxon>Dermabacteraceae</taxon>
        <taxon>Helcobacillus</taxon>
    </lineage>
</organism>
<dbReference type="InterPro" id="IPR009008">
    <property type="entry name" value="Val/Leu/Ile-tRNA-synth_edit"/>
</dbReference>
<dbReference type="InterPro" id="IPR014729">
    <property type="entry name" value="Rossmann-like_a/b/a_fold"/>
</dbReference>
<comment type="caution">
    <text evidence="9">Lacks conserved residue(s) required for the propagation of feature annotation.</text>
</comment>
<dbReference type="HAMAP" id="MF_00049_B">
    <property type="entry name" value="Leu_tRNA_synth_B"/>
    <property type="match status" value="1"/>
</dbReference>
<evidence type="ECO:0000259" key="14">
    <source>
        <dbReference type="Pfam" id="PF13603"/>
    </source>
</evidence>
<dbReference type="PANTHER" id="PTHR43740">
    <property type="entry name" value="LEUCYL-TRNA SYNTHETASE"/>
    <property type="match status" value="1"/>
</dbReference>
<comment type="catalytic activity">
    <reaction evidence="8 9">
        <text>tRNA(Leu) + L-leucine + ATP = L-leucyl-tRNA(Leu) + AMP + diphosphate</text>
        <dbReference type="Rhea" id="RHEA:11688"/>
        <dbReference type="Rhea" id="RHEA-COMP:9613"/>
        <dbReference type="Rhea" id="RHEA-COMP:9622"/>
        <dbReference type="ChEBI" id="CHEBI:30616"/>
        <dbReference type="ChEBI" id="CHEBI:33019"/>
        <dbReference type="ChEBI" id="CHEBI:57427"/>
        <dbReference type="ChEBI" id="CHEBI:78442"/>
        <dbReference type="ChEBI" id="CHEBI:78494"/>
        <dbReference type="ChEBI" id="CHEBI:456215"/>
        <dbReference type="EC" id="6.1.1.4"/>
    </reaction>
</comment>
<keyword evidence="3 9" id="KW-0436">Ligase</keyword>
<evidence type="ECO:0000256" key="4">
    <source>
        <dbReference type="ARBA" id="ARBA00022741"/>
    </source>
</evidence>
<dbReference type="GO" id="GO:0004823">
    <property type="term" value="F:leucine-tRNA ligase activity"/>
    <property type="evidence" value="ECO:0007669"/>
    <property type="project" value="UniProtKB-UniRule"/>
</dbReference>
<dbReference type="GO" id="GO:0005524">
    <property type="term" value="F:ATP binding"/>
    <property type="evidence" value="ECO:0007669"/>
    <property type="project" value="UniProtKB-UniRule"/>
</dbReference>
<dbReference type="Pfam" id="PF13603">
    <property type="entry name" value="tRNA-synt_1_2"/>
    <property type="match status" value="1"/>
</dbReference>
<feature type="short sequence motif" description="'KMSKS' region" evidence="9">
    <location>
        <begin position="759"/>
        <end position="763"/>
    </location>
</feature>
<evidence type="ECO:0000313" key="16">
    <source>
        <dbReference type="Proteomes" id="UP000568050"/>
    </source>
</evidence>
<evidence type="ECO:0000313" key="15">
    <source>
        <dbReference type="EMBL" id="MBB3022685.1"/>
    </source>
</evidence>
<keyword evidence="2 9" id="KW-0963">Cytoplasm</keyword>
<evidence type="ECO:0000256" key="7">
    <source>
        <dbReference type="ARBA" id="ARBA00023146"/>
    </source>
</evidence>
<dbReference type="PRINTS" id="PR00985">
    <property type="entry name" value="TRNASYNTHLEU"/>
</dbReference>
<dbReference type="SUPFAM" id="SSF47323">
    <property type="entry name" value="Anticodon-binding domain of a subclass of class I aminoacyl-tRNA synthetases"/>
    <property type="match status" value="1"/>
</dbReference>
<dbReference type="RefSeq" id="WP_183374926.1">
    <property type="nucleotide sequence ID" value="NZ_CBCSFZ010000016.1"/>
</dbReference>
<dbReference type="InterPro" id="IPR002302">
    <property type="entry name" value="Leu-tRNA-ligase"/>
</dbReference>
<dbReference type="Pfam" id="PF09334">
    <property type="entry name" value="tRNA-synt_1g"/>
    <property type="match status" value="1"/>
</dbReference>
<comment type="similarity">
    <text evidence="1 9 10">Belongs to the class-I aminoacyl-tRNA synthetase family.</text>
</comment>
<dbReference type="CDD" id="cd07958">
    <property type="entry name" value="Anticodon_Ia_Leu_BEm"/>
    <property type="match status" value="1"/>
</dbReference>
<evidence type="ECO:0000256" key="8">
    <source>
        <dbReference type="ARBA" id="ARBA00047469"/>
    </source>
</evidence>
<keyword evidence="4 9" id="KW-0547">Nucleotide-binding</keyword>
<comment type="caution">
    <text evidence="15">The sequence shown here is derived from an EMBL/GenBank/DDBJ whole genome shotgun (WGS) entry which is preliminary data.</text>
</comment>
<feature type="domain" description="Methionyl/Leucyl tRNA synthetase" evidence="13">
    <location>
        <begin position="55"/>
        <end position="161"/>
    </location>
</feature>
<dbReference type="GO" id="GO:0002161">
    <property type="term" value="F:aminoacyl-tRNA deacylase activity"/>
    <property type="evidence" value="ECO:0007669"/>
    <property type="project" value="InterPro"/>
</dbReference>
<evidence type="ECO:0000256" key="3">
    <source>
        <dbReference type="ARBA" id="ARBA00022598"/>
    </source>
</evidence>
<dbReference type="InterPro" id="IPR013155">
    <property type="entry name" value="M/V/L/I-tRNA-synth_anticd-bd"/>
</dbReference>
<dbReference type="EMBL" id="JACHWP010000001">
    <property type="protein sequence ID" value="MBB3022685.1"/>
    <property type="molecule type" value="Genomic_DNA"/>
</dbReference>
<dbReference type="InterPro" id="IPR001412">
    <property type="entry name" value="aa-tRNA-synth_I_CS"/>
</dbReference>
<protein>
    <recommendedName>
        <fullName evidence="9">Leucine--tRNA ligase</fullName>
        <ecNumber evidence="9">6.1.1.4</ecNumber>
    </recommendedName>
    <alternativeName>
        <fullName evidence="9">Leucyl-tRNA synthetase</fullName>
        <shortName evidence="9">LeuRS</shortName>
    </alternativeName>
</protein>
<keyword evidence="5 9" id="KW-0067">ATP-binding</keyword>
<dbReference type="AlphaFoldDB" id="A0A839QSE1"/>
<dbReference type="Pfam" id="PF08264">
    <property type="entry name" value="Anticodon_1"/>
    <property type="match status" value="1"/>
</dbReference>
<evidence type="ECO:0000256" key="5">
    <source>
        <dbReference type="ARBA" id="ARBA00022840"/>
    </source>
</evidence>
<keyword evidence="7 9" id="KW-0030">Aminoacyl-tRNA synthetase</keyword>
<evidence type="ECO:0000256" key="1">
    <source>
        <dbReference type="ARBA" id="ARBA00005594"/>
    </source>
</evidence>
<reference evidence="15 16" key="1">
    <citation type="submission" date="2020-08" db="EMBL/GenBank/DDBJ databases">
        <title>Sequencing the genomes of 1000 actinobacteria strains.</title>
        <authorList>
            <person name="Klenk H.-P."/>
        </authorList>
    </citation>
    <scope>NUCLEOTIDE SEQUENCE [LARGE SCALE GENOMIC DNA]</scope>
    <source>
        <strain evidence="15 16">DSM 23040</strain>
    </source>
</reference>
<gene>
    <name evidence="9" type="primary">leuS</name>
    <name evidence="15" type="ORF">FHX50_000933</name>
</gene>
<keyword evidence="6 9" id="KW-0648">Protein biosynthesis</keyword>
<dbReference type="SUPFAM" id="SSF50677">
    <property type="entry name" value="ValRS/IleRS/LeuRS editing domain"/>
    <property type="match status" value="1"/>
</dbReference>
<evidence type="ECO:0000256" key="6">
    <source>
        <dbReference type="ARBA" id="ARBA00022917"/>
    </source>
</evidence>
<feature type="region of interest" description="Disordered" evidence="11">
    <location>
        <begin position="586"/>
        <end position="605"/>
    </location>
</feature>
<dbReference type="EC" id="6.1.1.4" evidence="9"/>
<evidence type="ECO:0000256" key="10">
    <source>
        <dbReference type="RuleBase" id="RU363039"/>
    </source>
</evidence>
<dbReference type="FunFam" id="1.10.730.10:FF:000011">
    <property type="entry name" value="Leucine--tRNA ligase chloroplastic/mitochondrial"/>
    <property type="match status" value="1"/>
</dbReference>
<dbReference type="PROSITE" id="PS00178">
    <property type="entry name" value="AA_TRNA_LIGASE_I"/>
    <property type="match status" value="1"/>
</dbReference>
<evidence type="ECO:0000256" key="11">
    <source>
        <dbReference type="SAM" id="MobiDB-lite"/>
    </source>
</evidence>
<feature type="domain" description="Methionyl/Valyl/Leucyl/Isoleucyl-tRNA synthetase anticodon-binding" evidence="12">
    <location>
        <begin position="835"/>
        <end position="952"/>
    </location>
</feature>
<dbReference type="FunFam" id="3.40.50.620:FF:000056">
    <property type="entry name" value="Leucine--tRNA ligase"/>
    <property type="match status" value="1"/>
</dbReference>
<accession>A0A839QSE1</accession>
<dbReference type="InterPro" id="IPR009080">
    <property type="entry name" value="tRNAsynth_Ia_anticodon-bd"/>
</dbReference>
<dbReference type="PANTHER" id="PTHR43740:SF2">
    <property type="entry name" value="LEUCINE--TRNA LIGASE, MITOCHONDRIAL"/>
    <property type="match status" value="1"/>
</dbReference>
<proteinExistence type="inferred from homology"/>
<comment type="subcellular location">
    <subcellularLocation>
        <location evidence="9">Cytoplasm</location>
    </subcellularLocation>
</comment>
<dbReference type="Gene3D" id="3.40.50.620">
    <property type="entry name" value="HUPs"/>
    <property type="match status" value="3"/>
</dbReference>